<dbReference type="EMBL" id="MU003701">
    <property type="protein sequence ID" value="KAF2809692.1"/>
    <property type="molecule type" value="Genomic_DNA"/>
</dbReference>
<feature type="region of interest" description="Disordered" evidence="2">
    <location>
        <begin position="672"/>
        <end position="691"/>
    </location>
</feature>
<keyword evidence="1" id="KW-0677">Repeat</keyword>
<gene>
    <name evidence="4 6" type="ORF">BDZ99DRAFT_34260</name>
</gene>
<dbReference type="Proteomes" id="UP000504636">
    <property type="component" value="Unplaced"/>
</dbReference>
<proteinExistence type="predicted"/>
<reference evidence="6" key="2">
    <citation type="submission" date="2020-04" db="EMBL/GenBank/DDBJ databases">
        <authorList>
            <consortium name="NCBI Genome Project"/>
        </authorList>
    </citation>
    <scope>NUCLEOTIDE SEQUENCE</scope>
    <source>
        <strain evidence="6">CBS 304.34</strain>
    </source>
</reference>
<sequence>MAALNPDQLDENRIAEELIRQRRSAAQQVERIRAWLSAPDWKTSYEQTVRRRCECTGRWFLADRRYQAWRTAQLRGKEPISVRGILAVEAKPGFGKTFLTGIIVDDLKAPDGPLHHVRPEKHAVAFFHFVARNPDTHRSSMQAFRAVATQLLETHQNDRDAMHQLAFWIEKESSGQQQPSFDDVVCVVRILVRHCPTFLVFDGIDECYDNEVFLAAVYDLCSSEECKILLLGRPSISFPQEYQNCGSPSNWRVSLSDHENFEDIGGFLHSRIESMASRGLFGDQIVDPTVIEEVTRRADGVFLWATLFEQFLTSAALAPQERYDTLHRQNHLRGLGALYNGILHTLTRRNEREKTITADIFRWLAHPIKPLSIEALHTALAVIPGQPTTEAQYLPNFPKCVSEITCGLAGLDSYGTPVFTHRSVKDHLQSNQCVVFDFSLFDESAMHAHLASRCISYLAHDIPKQPLEASELQQLRGPSTSSGASLRTVQTERSGDSGFYSQSSDEDVPMEIITDKKDFETAFPLLRYAVLCWPVHLSRSLTLSPATAQNSQSSQYAAHQPHNTFSTFTITEFHLGWVSVLSQFLLDRLAVTAWVESSWRYRLPPNLSRLVPLMERLHTSIASQKNEARELGWVILGVKELRDALNELRSNHLASLTAKPSLIWQRGTQSKGSQSYWPLWNPHTNGQVGSR</sequence>
<accession>A0A6A6YLD7</accession>
<keyword evidence="5" id="KW-1185">Reference proteome</keyword>
<reference evidence="6" key="3">
    <citation type="submission" date="2025-04" db="UniProtKB">
        <authorList>
            <consortium name="RefSeq"/>
        </authorList>
    </citation>
    <scope>IDENTIFICATION</scope>
    <source>
        <strain evidence="6">CBS 304.34</strain>
    </source>
</reference>
<dbReference type="RefSeq" id="XP_033576656.1">
    <property type="nucleotide sequence ID" value="XM_033714392.1"/>
</dbReference>
<feature type="domain" description="Nephrocystin 3-like N-terminal" evidence="3">
    <location>
        <begin position="56"/>
        <end position="232"/>
    </location>
</feature>
<dbReference type="OrthoDB" id="4772757at2759"/>
<dbReference type="Pfam" id="PF24883">
    <property type="entry name" value="NPHP3_N"/>
    <property type="match status" value="1"/>
</dbReference>
<evidence type="ECO:0000313" key="5">
    <source>
        <dbReference type="Proteomes" id="UP000504636"/>
    </source>
</evidence>
<reference evidence="4 6" key="1">
    <citation type="journal article" date="2020" name="Stud. Mycol.">
        <title>101 Dothideomycetes genomes: a test case for predicting lifestyles and emergence of pathogens.</title>
        <authorList>
            <person name="Haridas S."/>
            <person name="Albert R."/>
            <person name="Binder M."/>
            <person name="Bloem J."/>
            <person name="Labutti K."/>
            <person name="Salamov A."/>
            <person name="Andreopoulos B."/>
            <person name="Baker S."/>
            <person name="Barry K."/>
            <person name="Bills G."/>
            <person name="Bluhm B."/>
            <person name="Cannon C."/>
            <person name="Castanera R."/>
            <person name="Culley D."/>
            <person name="Daum C."/>
            <person name="Ezra D."/>
            <person name="Gonzalez J."/>
            <person name="Henrissat B."/>
            <person name="Kuo A."/>
            <person name="Liang C."/>
            <person name="Lipzen A."/>
            <person name="Lutzoni F."/>
            <person name="Magnuson J."/>
            <person name="Mondo S."/>
            <person name="Nolan M."/>
            <person name="Ohm R."/>
            <person name="Pangilinan J."/>
            <person name="Park H.-J."/>
            <person name="Ramirez L."/>
            <person name="Alfaro M."/>
            <person name="Sun H."/>
            <person name="Tritt A."/>
            <person name="Yoshinaga Y."/>
            <person name="Zwiers L.-H."/>
            <person name="Turgeon B."/>
            <person name="Goodwin S."/>
            <person name="Spatafora J."/>
            <person name="Crous P."/>
            <person name="Grigoriev I."/>
        </authorList>
    </citation>
    <scope>NUCLEOTIDE SEQUENCE</scope>
    <source>
        <strain evidence="4 6">CBS 304.34</strain>
    </source>
</reference>
<name>A0A6A6YLD7_9PEZI</name>
<dbReference type="Gene3D" id="3.40.50.300">
    <property type="entry name" value="P-loop containing nucleotide triphosphate hydrolases"/>
    <property type="match status" value="1"/>
</dbReference>
<feature type="compositionally biased region" description="Polar residues" evidence="2">
    <location>
        <begin position="472"/>
        <end position="492"/>
    </location>
</feature>
<feature type="region of interest" description="Disordered" evidence="2">
    <location>
        <begin position="472"/>
        <end position="503"/>
    </location>
</feature>
<dbReference type="InterPro" id="IPR027417">
    <property type="entry name" value="P-loop_NTPase"/>
</dbReference>
<protein>
    <recommendedName>
        <fullName evidence="3">Nephrocystin 3-like N-terminal domain-containing protein</fullName>
    </recommendedName>
</protein>
<dbReference type="PANTHER" id="PTHR10039">
    <property type="entry name" value="AMELOGENIN"/>
    <property type="match status" value="1"/>
</dbReference>
<evidence type="ECO:0000259" key="3">
    <source>
        <dbReference type="Pfam" id="PF24883"/>
    </source>
</evidence>
<organism evidence="4">
    <name type="scientific">Mytilinidion resinicola</name>
    <dbReference type="NCBI Taxonomy" id="574789"/>
    <lineage>
        <taxon>Eukaryota</taxon>
        <taxon>Fungi</taxon>
        <taxon>Dikarya</taxon>
        <taxon>Ascomycota</taxon>
        <taxon>Pezizomycotina</taxon>
        <taxon>Dothideomycetes</taxon>
        <taxon>Pleosporomycetidae</taxon>
        <taxon>Mytilinidiales</taxon>
        <taxon>Mytilinidiaceae</taxon>
        <taxon>Mytilinidion</taxon>
    </lineage>
</organism>
<evidence type="ECO:0000256" key="2">
    <source>
        <dbReference type="SAM" id="MobiDB-lite"/>
    </source>
</evidence>
<evidence type="ECO:0000313" key="6">
    <source>
        <dbReference type="RefSeq" id="XP_033576656.1"/>
    </source>
</evidence>
<dbReference type="PANTHER" id="PTHR10039:SF15">
    <property type="entry name" value="NACHT DOMAIN-CONTAINING PROTEIN"/>
    <property type="match status" value="1"/>
</dbReference>
<evidence type="ECO:0000313" key="4">
    <source>
        <dbReference type="EMBL" id="KAF2809692.1"/>
    </source>
</evidence>
<dbReference type="GeneID" id="54455285"/>
<dbReference type="InterPro" id="IPR056884">
    <property type="entry name" value="NPHP3-like_N"/>
</dbReference>
<dbReference type="AlphaFoldDB" id="A0A6A6YLD7"/>
<evidence type="ECO:0000256" key="1">
    <source>
        <dbReference type="ARBA" id="ARBA00022737"/>
    </source>
</evidence>